<organism evidence="2 3">
    <name type="scientific">Cuscuta epithymum</name>
    <dbReference type="NCBI Taxonomy" id="186058"/>
    <lineage>
        <taxon>Eukaryota</taxon>
        <taxon>Viridiplantae</taxon>
        <taxon>Streptophyta</taxon>
        <taxon>Embryophyta</taxon>
        <taxon>Tracheophyta</taxon>
        <taxon>Spermatophyta</taxon>
        <taxon>Magnoliopsida</taxon>
        <taxon>eudicotyledons</taxon>
        <taxon>Gunneridae</taxon>
        <taxon>Pentapetalae</taxon>
        <taxon>asterids</taxon>
        <taxon>lamiids</taxon>
        <taxon>Solanales</taxon>
        <taxon>Convolvulaceae</taxon>
        <taxon>Cuscuteae</taxon>
        <taxon>Cuscuta</taxon>
        <taxon>Cuscuta subgen. Cuscuta</taxon>
    </lineage>
</organism>
<name>A0AAV0D722_9ASTE</name>
<keyword evidence="3" id="KW-1185">Reference proteome</keyword>
<comment type="caution">
    <text evidence="2">The sequence shown here is derived from an EMBL/GenBank/DDBJ whole genome shotgun (WGS) entry which is preliminary data.</text>
</comment>
<gene>
    <name evidence="2" type="ORF">CEPIT_LOCUS12927</name>
</gene>
<dbReference type="AlphaFoldDB" id="A0AAV0D722"/>
<evidence type="ECO:0000313" key="2">
    <source>
        <dbReference type="EMBL" id="CAH9094579.1"/>
    </source>
</evidence>
<proteinExistence type="predicted"/>
<evidence type="ECO:0000256" key="1">
    <source>
        <dbReference type="SAM" id="Phobius"/>
    </source>
</evidence>
<dbReference type="Proteomes" id="UP001152523">
    <property type="component" value="Unassembled WGS sequence"/>
</dbReference>
<accession>A0AAV0D722</accession>
<dbReference type="EMBL" id="CAMAPF010000082">
    <property type="protein sequence ID" value="CAH9094579.1"/>
    <property type="molecule type" value="Genomic_DNA"/>
</dbReference>
<keyword evidence="1" id="KW-0472">Membrane</keyword>
<reference evidence="2" key="1">
    <citation type="submission" date="2022-07" db="EMBL/GenBank/DDBJ databases">
        <authorList>
            <person name="Macas J."/>
            <person name="Novak P."/>
            <person name="Neumann P."/>
        </authorList>
    </citation>
    <scope>NUCLEOTIDE SEQUENCE</scope>
</reference>
<keyword evidence="1" id="KW-1133">Transmembrane helix</keyword>
<feature type="transmembrane region" description="Helical" evidence="1">
    <location>
        <begin position="82"/>
        <end position="105"/>
    </location>
</feature>
<sequence>MVQSLFFMSTNVSVRGHECSPHFLMISPFAVSNTSSMEDMRLGTMVTRCLKLPYFLHANFLNLCLYCGCILSFRAIPGFFSSLQFIVFLCICTLSCNFIVLISFFNSKIEVSFLIDSCMRCGLIRDSDGLCSGQRFCPLMLSLHSRMSG</sequence>
<feature type="transmembrane region" description="Helical" evidence="1">
    <location>
        <begin position="54"/>
        <end position="76"/>
    </location>
</feature>
<protein>
    <submittedName>
        <fullName evidence="2">Uncharacterized protein</fullName>
    </submittedName>
</protein>
<evidence type="ECO:0000313" key="3">
    <source>
        <dbReference type="Proteomes" id="UP001152523"/>
    </source>
</evidence>
<keyword evidence="1" id="KW-0812">Transmembrane</keyword>